<name>A0A6H0XYG9_9PEZI</name>
<feature type="compositionally biased region" description="Polar residues" evidence="2">
    <location>
        <begin position="202"/>
        <end position="213"/>
    </location>
</feature>
<dbReference type="GO" id="GO:0005737">
    <property type="term" value="C:cytoplasm"/>
    <property type="evidence" value="ECO:0007669"/>
    <property type="project" value="TreeGrafter"/>
</dbReference>
<evidence type="ECO:0000256" key="2">
    <source>
        <dbReference type="SAM" id="MobiDB-lite"/>
    </source>
</evidence>
<feature type="region of interest" description="Disordered" evidence="2">
    <location>
        <begin position="759"/>
        <end position="778"/>
    </location>
</feature>
<sequence length="989" mass="108449">MDNSTNGRNNARRTRERRGPPLQTPVNDQGRYRLRSTDLVQEDHPLRERDPAVNTAPARPTYTRVATGTHRIPDMPGPPHQDENMPPPYVPPHQRGTVDIHRRNDGPFPPIPSALLQTRPLAPPPPGLGTVVALTPTHLGTAFEPQLQPYPGSVIWSPLLRGSQPDLAPGRNPSTLQPPIGTGSRSVAARAASQATAPTSAFRSGSINQSASDGDTGVTQLAFGQNVAQHAVAQTVQQFSLQSASQSVIVHPIVGDRAAQSTAPHTTRPAVSTTVDDTHQNAATGVLTSLRDRAVDFIKAGGATEPGDDVSWLYQRSRPLPIRTPSGGIEFVPAGPRLVAESECVARRYAAMTLRSIASDDEADLLDGSTYLLPPFEVRRYPHEMVPGTAVWAQDTSNEQFADIEGSSAILIEAFHKAGEALLYYNPEFFQMSHGARLINIKVDDIDSMYHAIKSGEWTSQPRVNERIQQFYVEQDNTGHRQPLYLLFSISGAKQYCAMGEMVGPVRTEERIPYWPRLDSEGVIPVRFIYVKNAPFSAFTDLLTGNKDQSVVNMWNGMVFEPELGRVVMERYVKYAHRRNILVFPPSEGPGPLFTADMSDQYIWIRGSATGMHERLLRCLKQEKVNEGEEPFSGLLTSGETQGLAIGSTVRGRHNARRPANLRDRTAFWDIRDLVLASNDARETPTIAGTPTSVAPQAEHGSAFTATVDPTFAAMRMLRNEGPATGPFSTMATIGSAVNTLPDPFVCPDQMQIARSTALPSGHQLDHDPSSMQDPPAQRYGAPDAVFTRGMAPKPDFKPRDSLDYYPPPTQPQHGQPDFTLRTTTSWDSTSIARHNPAGGSSRLPGLAPPQTYPVFGRHSSGLARPPFIPQQVWPAVQQSQPAEQVDKAFSKRRDTVAFQAGHSHLLASSNLSTEDKNAYRTMQLEMAELKTNMEFMQRRKDTLQANLRALEDKARLSLEPFNRRIVAGAHGSPAFPDYPSDTDGGVRL</sequence>
<evidence type="ECO:0000313" key="4">
    <source>
        <dbReference type="EMBL" id="QIW99459.1"/>
    </source>
</evidence>
<keyword evidence="5" id="KW-1185">Reference proteome</keyword>
<feature type="compositionally biased region" description="Polar residues" evidence="2">
    <location>
        <begin position="821"/>
        <end position="833"/>
    </location>
</feature>
<dbReference type="Gene3D" id="3.10.590.10">
    <property type="entry name" value="ph1033 like domains"/>
    <property type="match status" value="1"/>
</dbReference>
<feature type="region of interest" description="Disordered" evidence="2">
    <location>
        <begin position="1"/>
        <end position="71"/>
    </location>
</feature>
<dbReference type="AlphaFoldDB" id="A0A6H0XYG9"/>
<dbReference type="PANTHER" id="PTHR12357">
    <property type="entry name" value="YTH YT521-B HOMOLOGY DOMAIN-CONTAINING"/>
    <property type="match status" value="1"/>
</dbReference>
<feature type="coiled-coil region" evidence="1">
    <location>
        <begin position="920"/>
        <end position="954"/>
    </location>
</feature>
<evidence type="ECO:0000259" key="3">
    <source>
        <dbReference type="PROSITE" id="PS50882"/>
    </source>
</evidence>
<protein>
    <recommendedName>
        <fullName evidence="3">YTH domain-containing protein</fullName>
    </recommendedName>
</protein>
<dbReference type="PROSITE" id="PS50882">
    <property type="entry name" value="YTH"/>
    <property type="match status" value="1"/>
</dbReference>
<evidence type="ECO:0000256" key="1">
    <source>
        <dbReference type="SAM" id="Coils"/>
    </source>
</evidence>
<evidence type="ECO:0000313" key="5">
    <source>
        <dbReference type="Proteomes" id="UP000503462"/>
    </source>
</evidence>
<dbReference type="GO" id="GO:0003729">
    <property type="term" value="F:mRNA binding"/>
    <property type="evidence" value="ECO:0007669"/>
    <property type="project" value="TreeGrafter"/>
</dbReference>
<feature type="compositionally biased region" description="Basic and acidic residues" evidence="2">
    <location>
        <begin position="41"/>
        <end position="51"/>
    </location>
</feature>
<dbReference type="InterPro" id="IPR007275">
    <property type="entry name" value="YTH_domain"/>
</dbReference>
<feature type="region of interest" description="Disordered" evidence="2">
    <location>
        <begin position="164"/>
        <end position="213"/>
    </location>
</feature>
<dbReference type="PANTHER" id="PTHR12357:SF89">
    <property type="entry name" value="YTH DOMAIN-CONTAINING FAMILY PROTEIN"/>
    <property type="match status" value="1"/>
</dbReference>
<dbReference type="Pfam" id="PF04146">
    <property type="entry name" value="YTH"/>
    <property type="match status" value="1"/>
</dbReference>
<feature type="region of interest" description="Disordered" evidence="2">
    <location>
        <begin position="790"/>
        <end position="852"/>
    </location>
</feature>
<dbReference type="Proteomes" id="UP000503462">
    <property type="component" value="Chromosome 3"/>
</dbReference>
<accession>A0A6H0XYG9</accession>
<reference evidence="4 5" key="1">
    <citation type="journal article" date="2016" name="Sci. Rep.">
        <title>Peltaster fructicola genome reveals evolution from an invasive phytopathogen to an ectophytic parasite.</title>
        <authorList>
            <person name="Xu C."/>
            <person name="Chen H."/>
            <person name="Gleason M.L."/>
            <person name="Xu J.R."/>
            <person name="Liu H."/>
            <person name="Zhang R."/>
            <person name="Sun G."/>
        </authorList>
    </citation>
    <scope>NUCLEOTIDE SEQUENCE [LARGE SCALE GENOMIC DNA]</scope>
    <source>
        <strain evidence="4 5">LNHT1506</strain>
    </source>
</reference>
<gene>
    <name evidence="4" type="ORF">AMS68_004977</name>
</gene>
<feature type="region of interest" description="Disordered" evidence="2">
    <location>
        <begin position="969"/>
        <end position="989"/>
    </location>
</feature>
<dbReference type="InterPro" id="IPR045168">
    <property type="entry name" value="YTH_prot"/>
</dbReference>
<feature type="compositionally biased region" description="Low complexity" evidence="2">
    <location>
        <begin position="184"/>
        <end position="201"/>
    </location>
</feature>
<keyword evidence="1" id="KW-0175">Coiled coil</keyword>
<organism evidence="4 5">
    <name type="scientific">Peltaster fructicola</name>
    <dbReference type="NCBI Taxonomy" id="286661"/>
    <lineage>
        <taxon>Eukaryota</taxon>
        <taxon>Fungi</taxon>
        <taxon>Dikarya</taxon>
        <taxon>Ascomycota</taxon>
        <taxon>Pezizomycotina</taxon>
        <taxon>Dothideomycetes</taxon>
        <taxon>Dothideomycetes incertae sedis</taxon>
        <taxon>Peltaster</taxon>
    </lineage>
</organism>
<feature type="domain" description="YTH" evidence="3">
    <location>
        <begin position="436"/>
        <end position="572"/>
    </location>
</feature>
<dbReference type="GO" id="GO:0061157">
    <property type="term" value="P:mRNA destabilization"/>
    <property type="evidence" value="ECO:0007669"/>
    <property type="project" value="TreeGrafter"/>
</dbReference>
<dbReference type="EMBL" id="CP051141">
    <property type="protein sequence ID" value="QIW99459.1"/>
    <property type="molecule type" value="Genomic_DNA"/>
</dbReference>
<dbReference type="OrthoDB" id="306690at2759"/>
<proteinExistence type="predicted"/>